<evidence type="ECO:0000313" key="3">
    <source>
        <dbReference type="Proteomes" id="UP001293593"/>
    </source>
</evidence>
<gene>
    <name evidence="2" type="ORF">QN277_010415</name>
</gene>
<name>A0AAE1IQV1_9FABA</name>
<protein>
    <submittedName>
        <fullName evidence="2">Uncharacterized protein</fullName>
    </submittedName>
</protein>
<feature type="signal peptide" evidence="1">
    <location>
        <begin position="1"/>
        <end position="22"/>
    </location>
</feature>
<evidence type="ECO:0000256" key="1">
    <source>
        <dbReference type="SAM" id="SignalP"/>
    </source>
</evidence>
<feature type="chain" id="PRO_5042162282" evidence="1">
    <location>
        <begin position="23"/>
        <end position="109"/>
    </location>
</feature>
<sequence>MSSSSFIVLLISFLLCFSSSSSSSTSHPLISDTTAYHRNFTGISEFRLLNRRFLEDCSSSDSYLQVNVTPSSSNKSGLSDDEFVTVTVSGVANPSDDDWVAMISPSNSE</sequence>
<proteinExistence type="predicted"/>
<dbReference type="EMBL" id="JAWXYG010000015">
    <property type="protein sequence ID" value="KAK4253783.1"/>
    <property type="molecule type" value="Genomic_DNA"/>
</dbReference>
<keyword evidence="3" id="KW-1185">Reference proteome</keyword>
<accession>A0AAE1IQV1</accession>
<keyword evidence="1" id="KW-0732">Signal</keyword>
<evidence type="ECO:0000313" key="2">
    <source>
        <dbReference type="EMBL" id="KAK4253783.1"/>
    </source>
</evidence>
<organism evidence="2 3">
    <name type="scientific">Acacia crassicarpa</name>
    <name type="common">northern wattle</name>
    <dbReference type="NCBI Taxonomy" id="499986"/>
    <lineage>
        <taxon>Eukaryota</taxon>
        <taxon>Viridiplantae</taxon>
        <taxon>Streptophyta</taxon>
        <taxon>Embryophyta</taxon>
        <taxon>Tracheophyta</taxon>
        <taxon>Spermatophyta</taxon>
        <taxon>Magnoliopsida</taxon>
        <taxon>eudicotyledons</taxon>
        <taxon>Gunneridae</taxon>
        <taxon>Pentapetalae</taxon>
        <taxon>rosids</taxon>
        <taxon>fabids</taxon>
        <taxon>Fabales</taxon>
        <taxon>Fabaceae</taxon>
        <taxon>Caesalpinioideae</taxon>
        <taxon>mimosoid clade</taxon>
        <taxon>Acacieae</taxon>
        <taxon>Acacia</taxon>
    </lineage>
</organism>
<dbReference type="AlphaFoldDB" id="A0AAE1IQV1"/>
<dbReference type="Proteomes" id="UP001293593">
    <property type="component" value="Unassembled WGS sequence"/>
</dbReference>
<comment type="caution">
    <text evidence="2">The sequence shown here is derived from an EMBL/GenBank/DDBJ whole genome shotgun (WGS) entry which is preliminary data.</text>
</comment>
<reference evidence="2" key="1">
    <citation type="submission" date="2023-10" db="EMBL/GenBank/DDBJ databases">
        <title>Chromosome-level genome of the transformable northern wattle, Acacia crassicarpa.</title>
        <authorList>
            <person name="Massaro I."/>
            <person name="Sinha N.R."/>
            <person name="Poethig S."/>
            <person name="Leichty A.R."/>
        </authorList>
    </citation>
    <scope>NUCLEOTIDE SEQUENCE</scope>
    <source>
        <strain evidence="2">Acra3RX</strain>
        <tissue evidence="2">Leaf</tissue>
    </source>
</reference>